<evidence type="ECO:0000313" key="8">
    <source>
        <dbReference type="Proteomes" id="UP001197247"/>
    </source>
</evidence>
<accession>A0ABS5TK19</accession>
<keyword evidence="5" id="KW-0472">Membrane</keyword>
<evidence type="ECO:0000256" key="5">
    <source>
        <dbReference type="SAM" id="Phobius"/>
    </source>
</evidence>
<dbReference type="InterPro" id="IPR050482">
    <property type="entry name" value="Sensor_HK_TwoCompSys"/>
</dbReference>
<organism evidence="7 8">
    <name type="scientific">Kineosporia corallincola</name>
    <dbReference type="NCBI Taxonomy" id="2835133"/>
    <lineage>
        <taxon>Bacteria</taxon>
        <taxon>Bacillati</taxon>
        <taxon>Actinomycetota</taxon>
        <taxon>Actinomycetes</taxon>
        <taxon>Kineosporiales</taxon>
        <taxon>Kineosporiaceae</taxon>
        <taxon>Kineosporia</taxon>
    </lineage>
</organism>
<dbReference type="PANTHER" id="PTHR24421">
    <property type="entry name" value="NITRATE/NITRITE SENSOR PROTEIN NARX-RELATED"/>
    <property type="match status" value="1"/>
</dbReference>
<name>A0ABS5TK19_9ACTN</name>
<feature type="domain" description="Histidine kinase/HSP90-like ATPase" evidence="6">
    <location>
        <begin position="307"/>
        <end position="396"/>
    </location>
</feature>
<feature type="transmembrane region" description="Helical" evidence="5">
    <location>
        <begin position="173"/>
        <end position="196"/>
    </location>
</feature>
<keyword evidence="8" id="KW-1185">Reference proteome</keyword>
<evidence type="ECO:0000256" key="3">
    <source>
        <dbReference type="ARBA" id="ARBA00023012"/>
    </source>
</evidence>
<reference evidence="7 8" key="1">
    <citation type="submission" date="2021-05" db="EMBL/GenBank/DDBJ databases">
        <title>Kineosporia and Streptomyces sp. nov. two new marine actinobacteria isolated from Coral.</title>
        <authorList>
            <person name="Buangrab K."/>
            <person name="Sutthacheep M."/>
            <person name="Yeemin T."/>
            <person name="Harunari E."/>
            <person name="Igarashi Y."/>
            <person name="Kanchanasin P."/>
            <person name="Tanasupawat S."/>
            <person name="Phongsopitanun W."/>
        </authorList>
    </citation>
    <scope>NUCLEOTIDE SEQUENCE [LARGE SCALE GENOMIC DNA]</scope>
    <source>
        <strain evidence="7 8">J2-2</strain>
    </source>
</reference>
<comment type="caution">
    <text evidence="7">The sequence shown here is derived from an EMBL/GenBank/DDBJ whole genome shotgun (WGS) entry which is preliminary data.</text>
</comment>
<feature type="region of interest" description="Disordered" evidence="4">
    <location>
        <begin position="1"/>
        <end position="24"/>
    </location>
</feature>
<dbReference type="Gene3D" id="3.30.565.10">
    <property type="entry name" value="Histidine kinase-like ATPase, C-terminal domain"/>
    <property type="match status" value="1"/>
</dbReference>
<dbReference type="EMBL" id="JAHBAY010000009">
    <property type="protein sequence ID" value="MBT0771454.1"/>
    <property type="molecule type" value="Genomic_DNA"/>
</dbReference>
<proteinExistence type="predicted"/>
<evidence type="ECO:0000313" key="7">
    <source>
        <dbReference type="EMBL" id="MBT0771454.1"/>
    </source>
</evidence>
<keyword evidence="5" id="KW-0812">Transmembrane</keyword>
<evidence type="ECO:0000256" key="2">
    <source>
        <dbReference type="ARBA" id="ARBA00022777"/>
    </source>
</evidence>
<gene>
    <name evidence="7" type="ORF">KIH74_21130</name>
</gene>
<feature type="transmembrane region" description="Helical" evidence="5">
    <location>
        <begin position="48"/>
        <end position="65"/>
    </location>
</feature>
<keyword evidence="3" id="KW-0902">Two-component regulatory system</keyword>
<evidence type="ECO:0000256" key="1">
    <source>
        <dbReference type="ARBA" id="ARBA00022679"/>
    </source>
</evidence>
<dbReference type="RefSeq" id="WP_214157778.1">
    <property type="nucleotide sequence ID" value="NZ_JAHBAY010000009.1"/>
</dbReference>
<dbReference type="SUPFAM" id="SSF55874">
    <property type="entry name" value="ATPase domain of HSP90 chaperone/DNA topoisomerase II/histidine kinase"/>
    <property type="match status" value="1"/>
</dbReference>
<evidence type="ECO:0000256" key="4">
    <source>
        <dbReference type="SAM" id="MobiDB-lite"/>
    </source>
</evidence>
<keyword evidence="2" id="KW-0418">Kinase</keyword>
<evidence type="ECO:0000259" key="6">
    <source>
        <dbReference type="Pfam" id="PF02518"/>
    </source>
</evidence>
<dbReference type="InterPro" id="IPR036890">
    <property type="entry name" value="HATPase_C_sf"/>
</dbReference>
<keyword evidence="5" id="KW-1133">Transmembrane helix</keyword>
<feature type="transmembrane region" description="Helical" evidence="5">
    <location>
        <begin position="71"/>
        <end position="89"/>
    </location>
</feature>
<dbReference type="InterPro" id="IPR003594">
    <property type="entry name" value="HATPase_dom"/>
</dbReference>
<dbReference type="Proteomes" id="UP001197247">
    <property type="component" value="Unassembled WGS sequence"/>
</dbReference>
<feature type="transmembrane region" description="Helical" evidence="5">
    <location>
        <begin position="101"/>
        <end position="127"/>
    </location>
</feature>
<dbReference type="CDD" id="cd16917">
    <property type="entry name" value="HATPase_UhpB-NarQ-NarX-like"/>
    <property type="match status" value="1"/>
</dbReference>
<sequence length="398" mass="41177">MAQRTGPTGPMTTTSDPIRPRGSAAPHLLPSGQAGVHLATALCLARSVLFLRAAGLGAAAGVALATGADPLHLAVPFGLLLAVTLVELGRVRDFARETSRLAALATDLCLAVLCPVLGLTDLGLVVFQIGTAALAAALLGTAAAPVWAGQAAQLGLILWLVPHHTLDTPAPAAAVPVLLVGLVLVPAAGLLAVAVARSVRSRLNQVLDEAGEPGVRTAGLVTGLGRALRGVSPGSRLAGECAQALAHDAAGQLDEARKPVRGVRFDDPLVDLAVPLEQLCREWSSTHRIAITTRMEPLWPSGVVRHGLAVLVTESLDNIAHHARATRARLVLRGKDHDIDLSINDNGGGFTVPDGKILLAGRYPGLERMVGRARAMGATLTVSSEQYGGTTIRIRLTR</sequence>
<keyword evidence="1" id="KW-0808">Transferase</keyword>
<dbReference type="Pfam" id="PF02518">
    <property type="entry name" value="HATPase_c"/>
    <property type="match status" value="1"/>
</dbReference>
<protein>
    <recommendedName>
        <fullName evidence="6">Histidine kinase/HSP90-like ATPase domain-containing protein</fullName>
    </recommendedName>
</protein>